<accession>A0A1M4W8S7</accession>
<keyword evidence="2" id="KW-1185">Reference proteome</keyword>
<sequence>MNYSKAPYYKEIYDLLKRIINYDNRVLSEFIINSLREILQYLQIKTPILKESQLNKNHNLKGQDEVIELCHIMGANCYINAIGGQELYNKTNFNAHGIELNFIKTEFVPYKQFKNEFISSLSILDIIMFNSVEEVNYMLDQYQLI</sequence>
<reference evidence="1 2" key="1">
    <citation type="submission" date="2016-11" db="EMBL/GenBank/DDBJ databases">
        <authorList>
            <person name="Jaros S."/>
            <person name="Januszkiewicz K."/>
            <person name="Wedrychowicz H."/>
        </authorList>
    </citation>
    <scope>NUCLEOTIDE SEQUENCE [LARGE SCALE GENOMIC DNA]</scope>
    <source>
        <strain evidence="1 2">DSM 26991</strain>
    </source>
</reference>
<dbReference type="EMBL" id="FQTV01000003">
    <property type="protein sequence ID" value="SHE77668.1"/>
    <property type="molecule type" value="Genomic_DNA"/>
</dbReference>
<evidence type="ECO:0000313" key="1">
    <source>
        <dbReference type="EMBL" id="SHE77668.1"/>
    </source>
</evidence>
<evidence type="ECO:0000313" key="2">
    <source>
        <dbReference type="Proteomes" id="UP000184509"/>
    </source>
</evidence>
<name>A0A1M4W8S7_9BACE</name>
<dbReference type="STRING" id="1297750.SAMN05444405_10322"/>
<dbReference type="InterPro" id="IPR014985">
    <property type="entry name" value="WbqC"/>
</dbReference>
<dbReference type="Proteomes" id="UP000184509">
    <property type="component" value="Unassembled WGS sequence"/>
</dbReference>
<dbReference type="AlphaFoldDB" id="A0A1M4W8S7"/>
<proteinExistence type="predicted"/>
<protein>
    <submittedName>
        <fullName evidence="1">WbqC-like protein family protein</fullName>
    </submittedName>
</protein>
<dbReference type="Pfam" id="PF08889">
    <property type="entry name" value="WbqC"/>
    <property type="match status" value="1"/>
</dbReference>
<gene>
    <name evidence="1" type="ORF">SAMN05444405_10322</name>
</gene>
<organism evidence="1 2">
    <name type="scientific">Bacteroides luti</name>
    <dbReference type="NCBI Taxonomy" id="1297750"/>
    <lineage>
        <taxon>Bacteria</taxon>
        <taxon>Pseudomonadati</taxon>
        <taxon>Bacteroidota</taxon>
        <taxon>Bacteroidia</taxon>
        <taxon>Bacteroidales</taxon>
        <taxon>Bacteroidaceae</taxon>
        <taxon>Bacteroides</taxon>
    </lineage>
</organism>